<evidence type="ECO:0000313" key="2">
    <source>
        <dbReference type="EMBL" id="MBR0598862.1"/>
    </source>
</evidence>
<gene>
    <name evidence="2" type="ORF">KCX82_13305</name>
</gene>
<feature type="compositionally biased region" description="Basic and acidic residues" evidence="1">
    <location>
        <begin position="68"/>
        <end position="83"/>
    </location>
</feature>
<evidence type="ECO:0000313" key="3">
    <source>
        <dbReference type="Proteomes" id="UP000675664"/>
    </source>
</evidence>
<comment type="caution">
    <text evidence="2">The sequence shown here is derived from an EMBL/GenBank/DDBJ whole genome shotgun (WGS) entry which is preliminary data.</text>
</comment>
<dbReference type="EMBL" id="JAGSND010000009">
    <property type="protein sequence ID" value="MBR0598862.1"/>
    <property type="molecule type" value="Genomic_DNA"/>
</dbReference>
<reference evidence="2" key="2">
    <citation type="submission" date="2021-04" db="EMBL/GenBank/DDBJ databases">
        <authorList>
            <person name="Liu J."/>
        </authorList>
    </citation>
    <scope>NUCLEOTIDE SEQUENCE</scope>
    <source>
        <strain evidence="2">BAD-6</strain>
    </source>
</reference>
<accession>A0A8J7W144</accession>
<name>A0A8J7W144_9FIRM</name>
<reference evidence="2" key="1">
    <citation type="submission" date="2021-04" db="EMBL/GenBank/DDBJ databases">
        <title>Sinoanaerobacter chloroacetimidivorans sp. nov., an obligate anaerobic bacterium isolated from anaerobic sludge.</title>
        <authorList>
            <person name="Bao Y."/>
        </authorList>
    </citation>
    <scope>NUCLEOTIDE SEQUENCE</scope>
    <source>
        <strain evidence="2">BAD-6</strain>
    </source>
</reference>
<dbReference type="RefSeq" id="WP_227018991.1">
    <property type="nucleotide sequence ID" value="NZ_JAGSND010000009.1"/>
</dbReference>
<sequence>MLELNDKVVSSNISRFQIFIKDTDNFDIEGILYNDTYDIILDFNGIKDFLGVLDDFFDYVNFPQASHEKRSFDERKKKGEDKPPLTMRKPVSGELSGKKPVFILHVQFRQHSTWQGTLHWIAENKTKRFRSELEMIRLLAEALS</sequence>
<dbReference type="AlphaFoldDB" id="A0A8J7W144"/>
<organism evidence="2 3">
    <name type="scientific">Sinanaerobacter chloroacetimidivorans</name>
    <dbReference type="NCBI Taxonomy" id="2818044"/>
    <lineage>
        <taxon>Bacteria</taxon>
        <taxon>Bacillati</taxon>
        <taxon>Bacillota</taxon>
        <taxon>Clostridia</taxon>
        <taxon>Peptostreptococcales</taxon>
        <taxon>Anaerovoracaceae</taxon>
        <taxon>Sinanaerobacter</taxon>
    </lineage>
</organism>
<evidence type="ECO:0000256" key="1">
    <source>
        <dbReference type="SAM" id="MobiDB-lite"/>
    </source>
</evidence>
<protein>
    <submittedName>
        <fullName evidence="2">Uncharacterized protein</fullName>
    </submittedName>
</protein>
<feature type="region of interest" description="Disordered" evidence="1">
    <location>
        <begin position="68"/>
        <end position="93"/>
    </location>
</feature>
<keyword evidence="3" id="KW-1185">Reference proteome</keyword>
<proteinExistence type="predicted"/>
<dbReference type="Proteomes" id="UP000675664">
    <property type="component" value="Unassembled WGS sequence"/>
</dbReference>